<organism evidence="1">
    <name type="scientific">Streptomyces sp. R39</name>
    <dbReference type="NCBI Taxonomy" id="3238631"/>
    <lineage>
        <taxon>Bacteria</taxon>
        <taxon>Bacillati</taxon>
        <taxon>Actinomycetota</taxon>
        <taxon>Actinomycetes</taxon>
        <taxon>Kitasatosporales</taxon>
        <taxon>Streptomycetaceae</taxon>
        <taxon>Streptomyces</taxon>
    </lineage>
</organism>
<sequence>MPDSTELALMTASLPAALTFVFQRVEHLLSKRGEQPENDVTPPDALVGTLQLPLQPDTGRLREQRGQLEALRDAIADYAHGDVPDHPSPALLRNVARLRAALEDIYGQHLTFRGENRPDSGPFVHQKSDTLDGKLTGMDAEEITGDARVVQDIGKVGRDAKLIGMKARRIGPQ</sequence>
<evidence type="ECO:0000313" key="1">
    <source>
        <dbReference type="EMBL" id="XDQ40810.1"/>
    </source>
</evidence>
<reference evidence="1" key="1">
    <citation type="submission" date="2024-07" db="EMBL/GenBank/DDBJ databases">
        <authorList>
            <person name="Yu S.T."/>
        </authorList>
    </citation>
    <scope>NUCLEOTIDE SEQUENCE</scope>
    <source>
        <strain evidence="1">R39</strain>
    </source>
</reference>
<dbReference type="AlphaFoldDB" id="A0AB39QD47"/>
<proteinExistence type="predicted"/>
<name>A0AB39QD47_9ACTN</name>
<accession>A0AB39QD47</accession>
<dbReference type="EMBL" id="CP163441">
    <property type="protein sequence ID" value="XDQ40810.1"/>
    <property type="molecule type" value="Genomic_DNA"/>
</dbReference>
<gene>
    <name evidence="1" type="ORF">AB5J52_00050</name>
</gene>
<protein>
    <submittedName>
        <fullName evidence="1">Uncharacterized protein</fullName>
    </submittedName>
</protein>
<dbReference type="RefSeq" id="WP_369220573.1">
    <property type="nucleotide sequence ID" value="NZ_CP163441.1"/>
</dbReference>